<proteinExistence type="predicted"/>
<organism evidence="2 3">
    <name type="scientific">Laribacter hongkongensis</name>
    <dbReference type="NCBI Taxonomy" id="168471"/>
    <lineage>
        <taxon>Bacteria</taxon>
        <taxon>Pseudomonadati</taxon>
        <taxon>Pseudomonadota</taxon>
        <taxon>Betaproteobacteria</taxon>
        <taxon>Neisseriales</taxon>
        <taxon>Aquaspirillaceae</taxon>
        <taxon>Laribacter</taxon>
    </lineage>
</organism>
<gene>
    <name evidence="2" type="ORF">LHGZ1_0744</name>
</gene>
<dbReference type="CDD" id="cd07344">
    <property type="entry name" value="M48_yhfN_like"/>
    <property type="match status" value="1"/>
</dbReference>
<dbReference type="OrthoDB" id="9811177at2"/>
<evidence type="ECO:0000313" key="3">
    <source>
        <dbReference type="Proteomes" id="UP000197424"/>
    </source>
</evidence>
<reference evidence="3" key="1">
    <citation type="submission" date="2017-06" db="EMBL/GenBank/DDBJ databases">
        <title>Whole genome sequence of Laribacter hongkongensis LHGZ1.</title>
        <authorList>
            <person name="Chen D."/>
            <person name="Wu H."/>
            <person name="Chen J."/>
        </authorList>
    </citation>
    <scope>NUCLEOTIDE SEQUENCE [LARGE SCALE GENOMIC DNA]</scope>
    <source>
        <strain evidence="3">LHGZ1</strain>
    </source>
</reference>
<dbReference type="EMBL" id="CP022115">
    <property type="protein sequence ID" value="ASJ23575.1"/>
    <property type="molecule type" value="Genomic_DNA"/>
</dbReference>
<dbReference type="PANTHER" id="PTHR30399">
    <property type="entry name" value="UNCHARACTERIZED PROTEIN YGJP"/>
    <property type="match status" value="1"/>
</dbReference>
<dbReference type="PANTHER" id="PTHR30399:SF1">
    <property type="entry name" value="UTP PYROPHOSPHATASE"/>
    <property type="match status" value="1"/>
</dbReference>
<name>A0A248LGG1_9NEIS</name>
<dbReference type="InterPro" id="IPR002725">
    <property type="entry name" value="YgjP-like_metallopeptidase"/>
</dbReference>
<evidence type="ECO:0000259" key="1">
    <source>
        <dbReference type="Pfam" id="PF01863"/>
    </source>
</evidence>
<dbReference type="Gene3D" id="3.30.2010.10">
    <property type="entry name" value="Metalloproteases ('zincins'), catalytic domain"/>
    <property type="match status" value="1"/>
</dbReference>
<dbReference type="Pfam" id="PF01863">
    <property type="entry name" value="YgjP-like"/>
    <property type="match status" value="1"/>
</dbReference>
<dbReference type="InterPro" id="IPR053136">
    <property type="entry name" value="UTP_pyrophosphatase-like"/>
</dbReference>
<feature type="domain" description="YgjP-like metallopeptidase" evidence="1">
    <location>
        <begin position="35"/>
        <end position="239"/>
    </location>
</feature>
<dbReference type="AlphaFoldDB" id="A0A248LGG1"/>
<dbReference type="Proteomes" id="UP000197424">
    <property type="component" value="Chromosome"/>
</dbReference>
<accession>A0A248LGG1</accession>
<sequence length="246" mass="28320">MSARLPVPKTRPAVLWLNLPDGLVLPVRLCRSARKTLALHVTAEGIEARAPLRMPQARIEAFVRSKETWLAKAWQRQQSRRQAQDAMQDAAGEGVWLLGERWRLERRPDCDARGQWRDGLCLLPEGLAPDEEQRLLALGLQKQAARCLPGRIPQFAERWQRAPVKVRLSPARRRWGSCSATGTVSLAWRLVQAPLFAIDYVVAHELAHLVEMNHSVRFWAEVERLYPDWRRGHDWLRHHGHLYAVI</sequence>
<evidence type="ECO:0000313" key="2">
    <source>
        <dbReference type="EMBL" id="ASJ23575.1"/>
    </source>
</evidence>
<protein>
    <submittedName>
        <fullName evidence="2">DUF45 domain containing protein</fullName>
    </submittedName>
</protein>